<keyword evidence="1" id="KW-0677">Repeat</keyword>
<dbReference type="InterPro" id="IPR032675">
    <property type="entry name" value="LRR_dom_sf"/>
</dbReference>
<proteinExistence type="predicted"/>
<evidence type="ECO:0000256" key="3">
    <source>
        <dbReference type="SAM" id="Coils"/>
    </source>
</evidence>
<dbReference type="InterPro" id="IPR057135">
    <property type="entry name" value="At4g27190-like_LRR"/>
</dbReference>
<dbReference type="InterPro" id="IPR050905">
    <property type="entry name" value="Plant_NBS-LRR"/>
</dbReference>
<evidence type="ECO:0008006" key="9">
    <source>
        <dbReference type="Google" id="ProtNLM"/>
    </source>
</evidence>
<dbReference type="InterPro" id="IPR055414">
    <property type="entry name" value="LRR_R13L4/SHOC2-like"/>
</dbReference>
<evidence type="ECO:0000259" key="5">
    <source>
        <dbReference type="Pfam" id="PF23598"/>
    </source>
</evidence>
<evidence type="ECO:0000313" key="7">
    <source>
        <dbReference type="EMBL" id="KAB1221609.1"/>
    </source>
</evidence>
<keyword evidence="8" id="KW-1185">Reference proteome</keyword>
<dbReference type="Pfam" id="PF23247">
    <property type="entry name" value="LRR_RPS2"/>
    <property type="match status" value="1"/>
</dbReference>
<dbReference type="PANTHER" id="PTHR33463">
    <property type="entry name" value="NB-ARC DOMAIN-CONTAINING PROTEIN-RELATED"/>
    <property type="match status" value="1"/>
</dbReference>
<reference evidence="6 8" key="2">
    <citation type="journal article" date="2019" name="Plant Biotechnol. J.">
        <title>The red bayberry genome and genetic basis of sex determination.</title>
        <authorList>
            <person name="Jia H.M."/>
            <person name="Jia H.J."/>
            <person name="Cai Q.L."/>
            <person name="Wang Y."/>
            <person name="Zhao H.B."/>
            <person name="Yang W.F."/>
            <person name="Wang G.Y."/>
            <person name="Li Y.H."/>
            <person name="Zhan D.L."/>
            <person name="Shen Y.T."/>
            <person name="Niu Q.F."/>
            <person name="Chang L."/>
            <person name="Qiu J."/>
            <person name="Zhao L."/>
            <person name="Xie H.B."/>
            <person name="Fu W.Y."/>
            <person name="Jin J."/>
            <person name="Li X.W."/>
            <person name="Jiao Y."/>
            <person name="Zhou C.C."/>
            <person name="Tu T."/>
            <person name="Chai C.Y."/>
            <person name="Gao J.L."/>
            <person name="Fan L.J."/>
            <person name="van de Weg E."/>
            <person name="Wang J.Y."/>
            <person name="Gao Z.S."/>
        </authorList>
    </citation>
    <scope>NUCLEOTIDE SEQUENCE [LARGE SCALE GENOMIC DNA]</scope>
    <source>
        <tissue evidence="6">Leaves</tissue>
    </source>
</reference>
<evidence type="ECO:0000313" key="6">
    <source>
        <dbReference type="EMBL" id="KAB1221608.1"/>
    </source>
</evidence>
<feature type="domain" description="Disease resistance R13L4/SHOC-2-like LRR" evidence="5">
    <location>
        <begin position="165"/>
        <end position="372"/>
    </location>
</feature>
<evidence type="ECO:0000256" key="2">
    <source>
        <dbReference type="ARBA" id="ARBA00022821"/>
    </source>
</evidence>
<evidence type="ECO:0000313" key="8">
    <source>
        <dbReference type="Proteomes" id="UP000516437"/>
    </source>
</evidence>
<dbReference type="EMBL" id="RXIC02000020">
    <property type="protein sequence ID" value="KAB1221608.1"/>
    <property type="molecule type" value="Genomic_DNA"/>
</dbReference>
<feature type="domain" description="Disease resistance protein At4g27190-like leucine-rich repeats" evidence="4">
    <location>
        <begin position="442"/>
        <end position="536"/>
    </location>
</feature>
<feature type="coiled-coil region" evidence="3">
    <location>
        <begin position="21"/>
        <end position="85"/>
    </location>
</feature>
<evidence type="ECO:0000259" key="4">
    <source>
        <dbReference type="Pfam" id="PF23247"/>
    </source>
</evidence>
<organism evidence="6 8">
    <name type="scientific">Morella rubra</name>
    <name type="common">Chinese bayberry</name>
    <dbReference type="NCBI Taxonomy" id="262757"/>
    <lineage>
        <taxon>Eukaryota</taxon>
        <taxon>Viridiplantae</taxon>
        <taxon>Streptophyta</taxon>
        <taxon>Embryophyta</taxon>
        <taxon>Tracheophyta</taxon>
        <taxon>Spermatophyta</taxon>
        <taxon>Magnoliopsida</taxon>
        <taxon>eudicotyledons</taxon>
        <taxon>Gunneridae</taxon>
        <taxon>Pentapetalae</taxon>
        <taxon>rosids</taxon>
        <taxon>fabids</taxon>
        <taxon>Fagales</taxon>
        <taxon>Myricaceae</taxon>
        <taxon>Morella</taxon>
    </lineage>
</organism>
<comment type="caution">
    <text evidence="6">The sequence shown here is derived from an EMBL/GenBank/DDBJ whole genome shotgun (WGS) entry which is preliminary data.</text>
</comment>
<name>A0A6A1WD20_9ROSI</name>
<reference evidence="6" key="1">
    <citation type="submission" date="2018-07" db="EMBL/GenBank/DDBJ databases">
        <authorList>
            <person name="Gao Z.-S."/>
            <person name="Jia H.-M."/>
            <person name="Jia H.-J."/>
            <person name="Cai Q.-L."/>
            <person name="Wang Y."/>
            <person name="Zhao H.-B."/>
        </authorList>
    </citation>
    <scope>NUCLEOTIDE SEQUENCE</scope>
    <source>
        <tissue evidence="6">Leaves</tissue>
    </source>
</reference>
<dbReference type="Pfam" id="PF23598">
    <property type="entry name" value="LRR_14"/>
    <property type="match status" value="1"/>
</dbReference>
<gene>
    <name evidence="6" type="ORF">CJ030_MR2G006818</name>
    <name evidence="7" type="ORF">CJ030_MR2G006819</name>
</gene>
<keyword evidence="3" id="KW-0175">Coiled coil</keyword>
<evidence type="ECO:0000256" key="1">
    <source>
        <dbReference type="ARBA" id="ARBA00022737"/>
    </source>
</evidence>
<accession>A0A6A1WD20</accession>
<dbReference type="SUPFAM" id="SSF52058">
    <property type="entry name" value="L domain-like"/>
    <property type="match status" value="1"/>
</dbReference>
<dbReference type="OrthoDB" id="1938824at2759"/>
<keyword evidence="2" id="KW-0611">Plant defense</keyword>
<protein>
    <recommendedName>
        <fullName evidence="9">Disease resistance protein RPS2</fullName>
    </recommendedName>
</protein>
<dbReference type="Gene3D" id="3.80.10.10">
    <property type="entry name" value="Ribonuclease Inhibitor"/>
    <property type="match status" value="2"/>
</dbReference>
<reference evidence="6" key="3">
    <citation type="submission" date="2019-09" db="EMBL/GenBank/DDBJ databases">
        <authorList>
            <person name="Gao Z."/>
        </authorList>
    </citation>
    <scope>NUCLEOTIDE SEQUENCE</scope>
    <source>
        <tissue evidence="6">Leaves</tissue>
    </source>
</reference>
<sequence>MKARPHGRGPKIKILYTEAWIRRLEKRKGQIEDTIEELRGELEVDQNQDATELIHEELHRELEDLGRVEAEKELFRRELEALKHAKTRKAVLSNEILPGVENQGINFGDEESGKQTASDIDRHELINENIQPKGRLILFGASLELTEPPKVEDWENVEEICLMDNELSVLPENPKCPILSSLFLQRNYKLRTVPPSFFDYMPALEILNLSRTSIKFLPESIIRLVSLKRLFLNHCYCFMILTPRVGELKQLEVLDLEGTEIFDVPEQVKKLSNLICLELSLYGFTSTDSRAKRSNAMVSGGVISSLYQLEELNIDVNTADQRWNACVEAIVYEVAELEWLNTLKFYFPTVELLGEFMFYSLPWRRRSLKRFRFTVGDHVNRDMSRLTPDVEFELERWDRCLKYINGVDVPICLMNALQRAYAFLLQRHATVKMLSDFGILNLKRLKCCVLGECNEVQEIIDASVGADTVILASLEYLYVYYMKNLRSIWTGSPLHQKSLSLLKSLTLRTCPMLTTIFTVELLQNLHNLEVLTVEDCPSVINLVSGEIYVWNKTSDFLPSLIRMSLHYMPGLVSISSGLLIAPKLELVSIYDCPDLKTLFIDEAYPKNLRKIKGERSWWDALEWTSGGPKPDDLFVEINILDC</sequence>
<dbReference type="AlphaFoldDB" id="A0A6A1WD20"/>
<dbReference type="PANTHER" id="PTHR33463:SF179">
    <property type="entry name" value="NB-ARC DOMAIN-CONTAINING PROTEIN"/>
    <property type="match status" value="1"/>
</dbReference>
<dbReference type="Proteomes" id="UP000516437">
    <property type="component" value="Chromosome 2"/>
</dbReference>
<dbReference type="EMBL" id="RXIC02000020">
    <property type="protein sequence ID" value="KAB1221609.1"/>
    <property type="molecule type" value="Genomic_DNA"/>
</dbReference>